<dbReference type="Gene3D" id="3.90.75.20">
    <property type="match status" value="1"/>
</dbReference>
<dbReference type="RefSeq" id="YP_007674252.1">
    <property type="nucleotide sequence ID" value="NC_020849.1"/>
</dbReference>
<reference evidence="2 3" key="1">
    <citation type="submission" date="2010-11" db="EMBL/GenBank/DDBJ databases">
        <title>The Genome Sequence of Pseudoalteromonas phage pYD6-A.</title>
        <authorList>
            <consortium name="The Broad Institute Genome Sequencing Platform"/>
            <person name="Henn M.R."/>
            <person name="Wolf A."/>
            <person name="Jost G."/>
            <person name="Levin J."/>
            <person name="Malboeuf C."/>
            <person name="Casali M."/>
            <person name="Russ C."/>
            <person name="Lennon N."/>
            <person name="Chapman S.B."/>
            <person name="Erlich R."/>
            <person name="Young S.K."/>
            <person name="Yandava C."/>
            <person name="Zeng Q."/>
            <person name="Alvarado L."/>
            <person name="Anderson S."/>
            <person name="Berlin A."/>
            <person name="Chen Z."/>
            <person name="Freedman E."/>
            <person name="Gellesch M."/>
            <person name="Goldberg J."/>
            <person name="Green L."/>
            <person name="Griggs A."/>
            <person name="Gujja S."/>
            <person name="Heilman E.R."/>
            <person name="Heiman D."/>
            <person name="Hollinger A."/>
            <person name="Howarth C."/>
            <person name="Larson L."/>
            <person name="Mehta T."/>
            <person name="Pearson M."/>
            <person name="Roberts A."/>
            <person name="Ryan E."/>
            <person name="Saif S."/>
            <person name="Shea T."/>
            <person name="Shenoy N."/>
            <person name="Sisk P."/>
            <person name="Stolte C."/>
            <person name="Sykes S."/>
            <person name="White J."/>
            <person name="Haas B."/>
            <person name="Nusbaum C."/>
            <person name="Birren B."/>
        </authorList>
    </citation>
    <scope>NUCLEOTIDE SEQUENCE [LARGE SCALE GENOMIC DNA]</scope>
    <source>
        <strain evidence="3">pYD6-A</strain>
    </source>
</reference>
<evidence type="ECO:0000259" key="1">
    <source>
        <dbReference type="Pfam" id="PF07463"/>
    </source>
</evidence>
<feature type="domain" description="NUMOD4" evidence="1">
    <location>
        <begin position="3"/>
        <end position="28"/>
    </location>
</feature>
<dbReference type="Proteomes" id="UP000204048">
    <property type="component" value="Segment"/>
</dbReference>
<dbReference type="OrthoDB" id="21336at10239"/>
<gene>
    <name evidence="2" type="ORF">PYDG_00042</name>
</gene>
<dbReference type="InterPro" id="IPR044925">
    <property type="entry name" value="His-Me_finger_sf"/>
</dbReference>
<dbReference type="GeneID" id="15010787"/>
<accession>M4T3X4</accession>
<proteinExistence type="predicted"/>
<dbReference type="Pfam" id="PF07463">
    <property type="entry name" value="NUMOD4"/>
    <property type="match status" value="1"/>
</dbReference>
<evidence type="ECO:0000313" key="3">
    <source>
        <dbReference type="Proteomes" id="UP000204048"/>
    </source>
</evidence>
<organism evidence="2 3">
    <name type="scientific">Pseudoalteromonas phage pYD6-A</name>
    <dbReference type="NCBI Taxonomy" id="754052"/>
    <lineage>
        <taxon>Viruses</taxon>
        <taxon>Duplodnaviria</taxon>
        <taxon>Heunggongvirae</taxon>
        <taxon>Uroviricota</taxon>
        <taxon>Caudoviricetes</taxon>
        <taxon>Schitoviridae</taxon>
        <taxon>Fuhrmanvirinae</taxon>
        <taxon>Matsuvirus</taxon>
        <taxon>Matsuvirus pYD6A</taxon>
    </lineage>
</organism>
<dbReference type="InterPro" id="IPR010902">
    <property type="entry name" value="NUMOD4"/>
</dbReference>
<protein>
    <submittedName>
        <fullName evidence="2">ATPase</fullName>
    </submittedName>
</protein>
<dbReference type="SUPFAM" id="SSF54060">
    <property type="entry name" value="His-Me finger endonucleases"/>
    <property type="match status" value="1"/>
</dbReference>
<dbReference type="KEGG" id="vg:15010787"/>
<dbReference type="GO" id="GO:0016788">
    <property type="term" value="F:hydrolase activity, acting on ester bonds"/>
    <property type="evidence" value="ECO:0007669"/>
    <property type="project" value="InterPro"/>
</dbReference>
<keyword evidence="3" id="KW-1185">Reference proteome</keyword>
<name>M4T3X4_9CAUD</name>
<dbReference type="EMBL" id="JF974296">
    <property type="protein sequence ID" value="AGH57574.1"/>
    <property type="molecule type" value="Genomic_DNA"/>
</dbReference>
<evidence type="ECO:0000313" key="2">
    <source>
        <dbReference type="EMBL" id="AGH57574.1"/>
    </source>
</evidence>
<sequence length="186" mass="21197">MKEIWKDIKDYENLYEISNFGRFRKHKCKLKEGREECSLLRAIGTNRDGYSLVTLSKNGIKKNKTVHQLVAGAFMSNFSYGQQLNHIDGDKTNNHIDNLECTSFSKNNAHAHALGLNPKKGKSKYHNVSIQFDKRAKNPKPKYMAAIKIDSKRHYIGSFSDEISAAKAVDSFLDSIGDTIRQRNFP</sequence>